<accession>A0ABT4QA95</accession>
<comment type="caution">
    <text evidence="3">The sequence shown here is derived from an EMBL/GenBank/DDBJ whole genome shotgun (WGS) entry which is preliminary data.</text>
</comment>
<evidence type="ECO:0000313" key="4">
    <source>
        <dbReference type="Proteomes" id="UP001527882"/>
    </source>
</evidence>
<organism evidence="3 4">
    <name type="scientific">Paenibacillus gyeongsangnamensis</name>
    <dbReference type="NCBI Taxonomy" id="3388067"/>
    <lineage>
        <taxon>Bacteria</taxon>
        <taxon>Bacillati</taxon>
        <taxon>Bacillota</taxon>
        <taxon>Bacilli</taxon>
        <taxon>Bacillales</taxon>
        <taxon>Paenibacillaceae</taxon>
        <taxon>Paenibacillus</taxon>
    </lineage>
</organism>
<dbReference type="InterPro" id="IPR011049">
    <property type="entry name" value="Serralysin-like_metalloprot_C"/>
</dbReference>
<proteinExistence type="predicted"/>
<evidence type="ECO:0000259" key="2">
    <source>
        <dbReference type="Pfam" id="PF11962"/>
    </source>
</evidence>
<gene>
    <name evidence="3" type="ORF">O9H85_14355</name>
</gene>
<name>A0ABT4QA95_9BACL</name>
<dbReference type="Gene3D" id="4.10.80.40">
    <property type="entry name" value="succinate dehydrogenase protein domain"/>
    <property type="match status" value="1"/>
</dbReference>
<reference evidence="3 4" key="1">
    <citation type="submission" date="2022-12" db="EMBL/GenBank/DDBJ databases">
        <title>Draft genome sequence of Paenibacillus sp. dW9.</title>
        <authorList>
            <person name="Choi E.-W."/>
            <person name="Kim D.-U."/>
        </authorList>
    </citation>
    <scope>NUCLEOTIDE SEQUENCE [LARGE SCALE GENOMIC DNA]</scope>
    <source>
        <strain evidence="4">dW9</strain>
    </source>
</reference>
<feature type="compositionally biased region" description="Polar residues" evidence="1">
    <location>
        <begin position="86"/>
        <end position="105"/>
    </location>
</feature>
<dbReference type="RefSeq" id="WP_269882111.1">
    <property type="nucleotide sequence ID" value="NZ_JAQAGZ010000008.1"/>
</dbReference>
<dbReference type="InterPro" id="IPR021865">
    <property type="entry name" value="Peptidase_G2"/>
</dbReference>
<dbReference type="Pfam" id="PF11962">
    <property type="entry name" value="Peptidase_G2"/>
    <property type="match status" value="1"/>
</dbReference>
<sequence length="456" mass="47307">MSNNLIGHAAHVEGYINTAIGDASHAEGGGTVAGGLYSHSEGMDTKSMGTASHAEGGGTRANGLYSHSEGQDTRAVSHASHAEGYNTETRGNTSHAEGDSTTAEGNASHAEGGFTSARGDYSHGEGFESAAGGFASHAEGEGTAAAGAFSHAEGSLTTAGGDASHAEGEGTQAGGIAAHAEGLATTARGLAAHSEGIHSTASGVGAHAEGFRTAAGGFASHSGGKGTSTAGLSGAYIAGKYGDATDAYSWHLANGTDEAHRGLAAKISTAGDAFIGRTWFAGGSNYAEMFETTNGNPIDCGYFVTFDGAEGKIRIAKDKDKYILGITCARPSIAGNSEELHWSFKYVTDEWGRVQYQEATVPAVFDSRGKLLEPEHTEFQPVLNPVWDSNQRYKPRRLRTEWVMVGLLGQMHVRDNGDCTPGEYCRPNGSGIAVPAKEGYRVMKRTGPHQIMVLFR</sequence>
<dbReference type="Proteomes" id="UP001527882">
    <property type="component" value="Unassembled WGS sequence"/>
</dbReference>
<evidence type="ECO:0000313" key="3">
    <source>
        <dbReference type="EMBL" id="MCZ8513595.1"/>
    </source>
</evidence>
<dbReference type="EMBL" id="JAQAGZ010000008">
    <property type="protein sequence ID" value="MCZ8513595.1"/>
    <property type="molecule type" value="Genomic_DNA"/>
</dbReference>
<dbReference type="SUPFAM" id="SSF101967">
    <property type="entry name" value="Adhesin YadA, collagen-binding domain"/>
    <property type="match status" value="2"/>
</dbReference>
<feature type="domain" description="Peptidase G2 IMC autoproteolytic cleavage" evidence="2">
    <location>
        <begin position="269"/>
        <end position="447"/>
    </location>
</feature>
<dbReference type="Gene3D" id="2.40.300.10">
    <property type="entry name" value="Head decoration protein D"/>
    <property type="match status" value="1"/>
</dbReference>
<keyword evidence="4" id="KW-1185">Reference proteome</keyword>
<protein>
    <recommendedName>
        <fullName evidence="2">Peptidase G2 IMC autoproteolytic cleavage domain-containing protein</fullName>
    </recommendedName>
</protein>
<evidence type="ECO:0000256" key="1">
    <source>
        <dbReference type="SAM" id="MobiDB-lite"/>
    </source>
</evidence>
<feature type="region of interest" description="Disordered" evidence="1">
    <location>
        <begin position="43"/>
        <end position="123"/>
    </location>
</feature>